<proteinExistence type="predicted"/>
<feature type="domain" description="DUF7575" evidence="2">
    <location>
        <begin position="102"/>
        <end position="128"/>
    </location>
</feature>
<keyword evidence="1" id="KW-0812">Transmembrane</keyword>
<dbReference type="Pfam" id="PF24460">
    <property type="entry name" value="DUF7575"/>
    <property type="match status" value="1"/>
</dbReference>
<keyword evidence="1" id="KW-1133">Transmembrane helix</keyword>
<organism evidence="3 4">
    <name type="scientific">Halostagnicola kamekurae</name>
    <dbReference type="NCBI Taxonomy" id="619731"/>
    <lineage>
        <taxon>Archaea</taxon>
        <taxon>Methanobacteriati</taxon>
        <taxon>Methanobacteriota</taxon>
        <taxon>Stenosarchaea group</taxon>
        <taxon>Halobacteria</taxon>
        <taxon>Halobacteriales</taxon>
        <taxon>Natrialbaceae</taxon>
        <taxon>Halostagnicola</taxon>
    </lineage>
</organism>
<dbReference type="EMBL" id="FOZS01000002">
    <property type="protein sequence ID" value="SFS69125.1"/>
    <property type="molecule type" value="Genomic_DNA"/>
</dbReference>
<keyword evidence="4" id="KW-1185">Reference proteome</keyword>
<evidence type="ECO:0000313" key="3">
    <source>
        <dbReference type="EMBL" id="SFS69125.1"/>
    </source>
</evidence>
<reference evidence="4" key="1">
    <citation type="submission" date="2016-10" db="EMBL/GenBank/DDBJ databases">
        <authorList>
            <person name="Varghese N."/>
            <person name="Submissions S."/>
        </authorList>
    </citation>
    <scope>NUCLEOTIDE SEQUENCE [LARGE SCALE GENOMIC DNA]</scope>
    <source>
        <strain evidence="4">DSM 22427</strain>
    </source>
</reference>
<evidence type="ECO:0000313" key="4">
    <source>
        <dbReference type="Proteomes" id="UP000199199"/>
    </source>
</evidence>
<evidence type="ECO:0000259" key="2">
    <source>
        <dbReference type="Pfam" id="PF24460"/>
    </source>
</evidence>
<dbReference type="InterPro" id="IPR055997">
    <property type="entry name" value="DUF7575"/>
</dbReference>
<dbReference type="AlphaFoldDB" id="A0A1I6RWN4"/>
<gene>
    <name evidence="3" type="ORF">SAMN04488556_2284</name>
</gene>
<keyword evidence="1" id="KW-0472">Membrane</keyword>
<dbReference type="Proteomes" id="UP000199199">
    <property type="component" value="Unassembled WGS sequence"/>
</dbReference>
<dbReference type="RefSeq" id="WP_092904666.1">
    <property type="nucleotide sequence ID" value="NZ_FOZS01000002.1"/>
</dbReference>
<name>A0A1I6RWN4_9EURY</name>
<dbReference type="OrthoDB" id="204947at2157"/>
<sequence length="137" mass="15183">MTWIRAISAAILSIILPGAGHVLLRDWARALLFGGLFTLGVYFFVPMELLMSAESMAAMMETMEAETSMVDQFFLMFIVLFATVDSTFRALGLPPTGSGQSDEPTCPACGKELDEDLSFCHWCTTRLERPEEDSDML</sequence>
<feature type="transmembrane region" description="Helical" evidence="1">
    <location>
        <begin position="31"/>
        <end position="53"/>
    </location>
</feature>
<protein>
    <recommendedName>
        <fullName evidence="2">DUF7575 domain-containing protein</fullName>
    </recommendedName>
</protein>
<feature type="transmembrane region" description="Helical" evidence="1">
    <location>
        <begin position="73"/>
        <end position="91"/>
    </location>
</feature>
<accession>A0A1I6RWN4</accession>
<feature type="transmembrane region" description="Helical" evidence="1">
    <location>
        <begin position="6"/>
        <end position="24"/>
    </location>
</feature>
<evidence type="ECO:0000256" key="1">
    <source>
        <dbReference type="SAM" id="Phobius"/>
    </source>
</evidence>